<dbReference type="EMBL" id="JAPDRL010000012">
    <property type="protein sequence ID" value="KAJ9667495.1"/>
    <property type="molecule type" value="Genomic_DNA"/>
</dbReference>
<organism evidence="1 2">
    <name type="scientific">Coniosporium apollinis</name>
    <dbReference type="NCBI Taxonomy" id="61459"/>
    <lineage>
        <taxon>Eukaryota</taxon>
        <taxon>Fungi</taxon>
        <taxon>Dikarya</taxon>
        <taxon>Ascomycota</taxon>
        <taxon>Pezizomycotina</taxon>
        <taxon>Dothideomycetes</taxon>
        <taxon>Dothideomycetes incertae sedis</taxon>
        <taxon>Coniosporium</taxon>
    </lineage>
</organism>
<sequence length="156" mass="17220">MQKLHGNVSIASGEQLANGAAKLFAEFTQFHVPILFIGDEQSERYLNTTKKYDSKREPVGAHNASNDALRTLQAAVLLTIKRTMAEELTFNVTREVPHAFLSVAILVAVNTEPQFCIMVLAIHDVVQLFESKNLPRGRSPTVLRAIGKASHRLAVI</sequence>
<accession>A0ABQ9P1P6</accession>
<evidence type="ECO:0000313" key="1">
    <source>
        <dbReference type="EMBL" id="KAJ9667495.1"/>
    </source>
</evidence>
<comment type="caution">
    <text evidence="1">The sequence shown here is derived from an EMBL/GenBank/DDBJ whole genome shotgun (WGS) entry which is preliminary data.</text>
</comment>
<gene>
    <name evidence="1" type="ORF">H2201_002364</name>
</gene>
<reference evidence="1" key="1">
    <citation type="submission" date="2022-10" db="EMBL/GenBank/DDBJ databases">
        <title>Culturing micro-colonial fungi from biological soil crusts in the Mojave desert and describing Neophaeococcomyces mojavensis, and introducing the new genera and species Taxawa tesnikishii.</title>
        <authorList>
            <person name="Kurbessoian T."/>
            <person name="Stajich J.E."/>
        </authorList>
    </citation>
    <scope>NUCLEOTIDE SEQUENCE</scope>
    <source>
        <strain evidence="1">TK_1</strain>
    </source>
</reference>
<evidence type="ECO:0000313" key="2">
    <source>
        <dbReference type="Proteomes" id="UP001172684"/>
    </source>
</evidence>
<protein>
    <submittedName>
        <fullName evidence="1">Uncharacterized protein</fullName>
    </submittedName>
</protein>
<keyword evidence="2" id="KW-1185">Reference proteome</keyword>
<proteinExistence type="predicted"/>
<name>A0ABQ9P1P6_9PEZI</name>
<dbReference type="Proteomes" id="UP001172684">
    <property type="component" value="Unassembled WGS sequence"/>
</dbReference>